<proteinExistence type="predicted"/>
<evidence type="ECO:0000259" key="8">
    <source>
        <dbReference type="PROSITE" id="PS50011"/>
    </source>
</evidence>
<dbReference type="InterPro" id="IPR017441">
    <property type="entry name" value="Protein_kinase_ATP_BS"/>
</dbReference>
<evidence type="ECO:0000256" key="4">
    <source>
        <dbReference type="ARBA" id="ARBA00022840"/>
    </source>
</evidence>
<dbReference type="PROSITE" id="PS50011">
    <property type="entry name" value="PROTEIN_KINASE_DOM"/>
    <property type="match status" value="1"/>
</dbReference>
<dbReference type="Gene3D" id="3.30.200.20">
    <property type="entry name" value="Phosphorylase Kinase, domain 1"/>
    <property type="match status" value="1"/>
</dbReference>
<dbReference type="InterPro" id="IPR011009">
    <property type="entry name" value="Kinase-like_dom_sf"/>
</dbReference>
<reference evidence="10" key="1">
    <citation type="journal article" date="2019" name="Int. J. Syst. Evol. Microbiol.">
        <title>The Global Catalogue of Microorganisms (GCM) 10K type strain sequencing project: providing services to taxonomists for standard genome sequencing and annotation.</title>
        <authorList>
            <consortium name="The Broad Institute Genomics Platform"/>
            <consortium name="The Broad Institute Genome Sequencing Center for Infectious Disease"/>
            <person name="Wu L."/>
            <person name="Ma J."/>
        </authorList>
    </citation>
    <scope>NUCLEOTIDE SEQUENCE [LARGE SCALE GENOMIC DNA]</scope>
    <source>
        <strain evidence="10">JCM 17441</strain>
    </source>
</reference>
<evidence type="ECO:0000256" key="6">
    <source>
        <dbReference type="SAM" id="MobiDB-lite"/>
    </source>
</evidence>
<dbReference type="PROSITE" id="PS00107">
    <property type="entry name" value="PROTEIN_KINASE_ATP"/>
    <property type="match status" value="1"/>
</dbReference>
<feature type="binding site" evidence="5">
    <location>
        <position position="39"/>
    </location>
    <ligand>
        <name>ATP</name>
        <dbReference type="ChEBI" id="CHEBI:30616"/>
    </ligand>
</feature>
<protein>
    <recommendedName>
        <fullName evidence="8">Protein kinase domain-containing protein</fullName>
    </recommendedName>
</protein>
<evidence type="ECO:0000256" key="7">
    <source>
        <dbReference type="SAM" id="Phobius"/>
    </source>
</evidence>
<keyword evidence="2 5" id="KW-0547">Nucleotide-binding</keyword>
<keyword evidence="1" id="KW-0808">Transferase</keyword>
<dbReference type="RefSeq" id="WP_345120583.1">
    <property type="nucleotide sequence ID" value="NZ_BAABAT010000001.1"/>
</dbReference>
<dbReference type="InterPro" id="IPR008271">
    <property type="entry name" value="Ser/Thr_kinase_AS"/>
</dbReference>
<keyword evidence="7" id="KW-0472">Membrane</keyword>
<keyword evidence="4 5" id="KW-0067">ATP-binding</keyword>
<dbReference type="Pfam" id="PF00069">
    <property type="entry name" value="Pkinase"/>
    <property type="match status" value="1"/>
</dbReference>
<feature type="region of interest" description="Disordered" evidence="6">
    <location>
        <begin position="300"/>
        <end position="328"/>
    </location>
</feature>
<name>A0ABP8CVE5_9ACTN</name>
<keyword evidence="7" id="KW-0812">Transmembrane</keyword>
<feature type="transmembrane region" description="Helical" evidence="7">
    <location>
        <begin position="341"/>
        <end position="363"/>
    </location>
</feature>
<evidence type="ECO:0000256" key="2">
    <source>
        <dbReference type="ARBA" id="ARBA00022741"/>
    </source>
</evidence>
<dbReference type="PROSITE" id="PS00108">
    <property type="entry name" value="PROTEIN_KINASE_ST"/>
    <property type="match status" value="1"/>
</dbReference>
<evidence type="ECO:0000256" key="1">
    <source>
        <dbReference type="ARBA" id="ARBA00022679"/>
    </source>
</evidence>
<dbReference type="SMART" id="SM00220">
    <property type="entry name" value="S_TKc"/>
    <property type="match status" value="1"/>
</dbReference>
<dbReference type="CDD" id="cd14014">
    <property type="entry name" value="STKc_PknB_like"/>
    <property type="match status" value="1"/>
</dbReference>
<dbReference type="SUPFAM" id="SSF56112">
    <property type="entry name" value="Protein kinase-like (PK-like)"/>
    <property type="match status" value="1"/>
</dbReference>
<keyword evidence="10" id="KW-1185">Reference proteome</keyword>
<evidence type="ECO:0000256" key="5">
    <source>
        <dbReference type="PROSITE-ProRule" id="PRU10141"/>
    </source>
</evidence>
<dbReference type="EMBL" id="BAABAT010000001">
    <property type="protein sequence ID" value="GAA4243843.1"/>
    <property type="molecule type" value="Genomic_DNA"/>
</dbReference>
<keyword evidence="3" id="KW-0418">Kinase</keyword>
<accession>A0ABP8CVE5</accession>
<evidence type="ECO:0000313" key="10">
    <source>
        <dbReference type="Proteomes" id="UP001500620"/>
    </source>
</evidence>
<dbReference type="PANTHER" id="PTHR43289">
    <property type="entry name" value="MITOGEN-ACTIVATED PROTEIN KINASE KINASE KINASE 20-RELATED"/>
    <property type="match status" value="1"/>
</dbReference>
<feature type="compositionally biased region" description="Basic and acidic residues" evidence="6">
    <location>
        <begin position="301"/>
        <end position="310"/>
    </location>
</feature>
<organism evidence="9 10">
    <name type="scientific">Dactylosporangium darangshiense</name>
    <dbReference type="NCBI Taxonomy" id="579108"/>
    <lineage>
        <taxon>Bacteria</taxon>
        <taxon>Bacillati</taxon>
        <taxon>Actinomycetota</taxon>
        <taxon>Actinomycetes</taxon>
        <taxon>Micromonosporales</taxon>
        <taxon>Micromonosporaceae</taxon>
        <taxon>Dactylosporangium</taxon>
    </lineage>
</organism>
<sequence length="502" mass="52714">MAQRLLGGRYRVEQVLGSGGMGTVWRGYDLRLDRPVAVKVLSNQGLSLPKAMERFDREARAVARLSHPNIVPIYDFGAEDGDPYIVMELVDGPTVADLLTEGPLPIGDVLAISTQICDGLTAAHAAEIVHRDIKPSNLILTATGVVKICDFGVARILDTTEHVNLTGTVIAVGSPKYMAPEHINGEPVDRRADLYGLGCSMYAMLTGHPPFSTGTSQSIAHQHLANAPEPLRVRRPDAPADVEALVADLLAKTPDERPPDAIVARARIAAAADLLAHGASDVLPSSAVSSAAVLAARRTLRPADDPEPREPNVGAAPISVAPAGVRPSRHDRGLLVPRPGLWLSVAAVLVTATVAVAAFIAALPSTDRAGSHLEAQRLTTAGSPAAAGPSPSAARSAPATARAQTQPSPTESASPSPTDPIVAMHRTIQQQVDAGDLKADAARDLTHMVDDLAKTLTTANPDDETKKIRTLRDKLAGLYRDGKLTDFAYTALNGHLDAIAAE</sequence>
<feature type="domain" description="Protein kinase" evidence="8">
    <location>
        <begin position="10"/>
        <end position="275"/>
    </location>
</feature>
<comment type="caution">
    <text evidence="9">The sequence shown here is derived from an EMBL/GenBank/DDBJ whole genome shotgun (WGS) entry which is preliminary data.</text>
</comment>
<evidence type="ECO:0000313" key="9">
    <source>
        <dbReference type="EMBL" id="GAA4243843.1"/>
    </source>
</evidence>
<gene>
    <name evidence="9" type="ORF">GCM10022255_004520</name>
</gene>
<dbReference type="Proteomes" id="UP001500620">
    <property type="component" value="Unassembled WGS sequence"/>
</dbReference>
<dbReference type="PANTHER" id="PTHR43289:SF30">
    <property type="entry name" value="NON-SPECIFIC SERINE_THREONINE PROTEIN KINASE"/>
    <property type="match status" value="1"/>
</dbReference>
<feature type="region of interest" description="Disordered" evidence="6">
    <location>
        <begin position="380"/>
        <end position="420"/>
    </location>
</feature>
<keyword evidence="7" id="KW-1133">Transmembrane helix</keyword>
<dbReference type="Gene3D" id="1.10.510.10">
    <property type="entry name" value="Transferase(Phosphotransferase) domain 1"/>
    <property type="match status" value="1"/>
</dbReference>
<dbReference type="InterPro" id="IPR000719">
    <property type="entry name" value="Prot_kinase_dom"/>
</dbReference>
<evidence type="ECO:0000256" key="3">
    <source>
        <dbReference type="ARBA" id="ARBA00022777"/>
    </source>
</evidence>